<sequence>MPLSSGEEINAHSLSDLGKVFEARIASLTGDLENALLASQEKLAELQQQLDRERSITADLKHASTNATLQLTVAQARESLVQDMARIDERANLALRLSERASETSTAVKAEMALEMGLAREIVAEARAHLAGTQAEHTRLADHTSALIADVRASVVADLEVRIAEEAERILALAHATTAEAARLEADQAYARTMDALALRDADIAYLDDRVDNISSGSEQVSGSCDSTSCDANEEFSATLKAQLMSDIARIEAGAEQRLMAAMTEVRARTAALARTLAESRSPQDIAANDDAAVAGCLNWLMHHGATALDETSGFEMHTAWAWSDRTFVNAAYRWFLNRHAEPAGLEHHSHMMRYGKSRRQLLIDIAGSAEAQGRLHQRVLSESEDGDFLSGAYTQFLGRSIDSGGQEHYLQALTRKGQTGRGHVLNDIAHSREAHLNRTTLASAWRFAKKAQSPSLRWREALKRINPYSRIARRRTWQMARLAMLEADQHRAGALAAEHTIATRKHLTSLVDAIFTAEQTHMAEALANAFSGRQSSPTAPAVAPPPAVTTLSQALAPSLGLLLGDTSAQRQASDIARAIRMELQELGL</sequence>
<protein>
    <recommendedName>
        <fullName evidence="2">DUF4214 domain-containing protein</fullName>
    </recommendedName>
</protein>
<organism evidence="3 4">
    <name type="scientific">Novosphingobium pentaromativorans</name>
    <dbReference type="NCBI Taxonomy" id="205844"/>
    <lineage>
        <taxon>Bacteria</taxon>
        <taxon>Pseudomonadati</taxon>
        <taxon>Pseudomonadota</taxon>
        <taxon>Alphaproteobacteria</taxon>
        <taxon>Sphingomonadales</taxon>
        <taxon>Sphingomonadaceae</taxon>
        <taxon>Novosphingobium</taxon>
    </lineage>
</organism>
<evidence type="ECO:0000313" key="4">
    <source>
        <dbReference type="Proteomes" id="UP000249082"/>
    </source>
</evidence>
<dbReference type="InterPro" id="IPR025282">
    <property type="entry name" value="DUF4214"/>
</dbReference>
<dbReference type="InterPro" id="IPR038255">
    <property type="entry name" value="PBS_linker_sf"/>
</dbReference>
<dbReference type="AlphaFoldDB" id="A0A2W5NCK0"/>
<dbReference type="EMBL" id="QFPX01000043">
    <property type="protein sequence ID" value="PZQ50228.1"/>
    <property type="molecule type" value="Genomic_DNA"/>
</dbReference>
<name>A0A2W5NCK0_9SPHN</name>
<reference evidence="3 4" key="1">
    <citation type="submission" date="2017-08" db="EMBL/GenBank/DDBJ databases">
        <title>Infants hospitalized years apart are colonized by the same room-sourced microbial strains.</title>
        <authorList>
            <person name="Brooks B."/>
            <person name="Olm M.R."/>
            <person name="Firek B.A."/>
            <person name="Baker R."/>
            <person name="Thomas B.C."/>
            <person name="Morowitz M.J."/>
            <person name="Banfield J.F."/>
        </authorList>
    </citation>
    <scope>NUCLEOTIDE SEQUENCE [LARGE SCALE GENOMIC DNA]</scope>
    <source>
        <strain evidence="3">S2_005_002_R2_33</strain>
    </source>
</reference>
<comment type="caution">
    <text evidence="3">The sequence shown here is derived from an EMBL/GenBank/DDBJ whole genome shotgun (WGS) entry which is preliminary data.</text>
</comment>
<keyword evidence="1" id="KW-0175">Coiled coil</keyword>
<proteinExistence type="predicted"/>
<feature type="domain" description="DUF4214" evidence="2">
    <location>
        <begin position="316"/>
        <end position="374"/>
    </location>
</feature>
<dbReference type="Pfam" id="PF13946">
    <property type="entry name" value="DUF4214"/>
    <property type="match status" value="2"/>
</dbReference>
<evidence type="ECO:0000313" key="3">
    <source>
        <dbReference type="EMBL" id="PZQ50228.1"/>
    </source>
</evidence>
<evidence type="ECO:0000256" key="1">
    <source>
        <dbReference type="SAM" id="Coils"/>
    </source>
</evidence>
<feature type="coiled-coil region" evidence="1">
    <location>
        <begin position="29"/>
        <end position="63"/>
    </location>
</feature>
<dbReference type="Proteomes" id="UP000249082">
    <property type="component" value="Unassembled WGS sequence"/>
</dbReference>
<dbReference type="Gene3D" id="1.10.3130.20">
    <property type="entry name" value="Phycobilisome linker domain"/>
    <property type="match status" value="1"/>
</dbReference>
<accession>A0A2W5NCK0</accession>
<feature type="domain" description="DUF4214" evidence="2">
    <location>
        <begin position="384"/>
        <end position="435"/>
    </location>
</feature>
<evidence type="ECO:0000259" key="2">
    <source>
        <dbReference type="Pfam" id="PF13946"/>
    </source>
</evidence>
<gene>
    <name evidence="3" type="ORF">DI555_23205</name>
</gene>